<keyword evidence="4 12" id="KW-0812">Transmembrane</keyword>
<comment type="similarity">
    <text evidence="2 10">Belongs to the SEC61-beta family.</text>
</comment>
<comment type="function">
    <text evidence="10">Necessary for protein translocation in the endoplasmic reticulum.</text>
</comment>
<dbReference type="GO" id="GO:0006886">
    <property type="term" value="P:intracellular protein transport"/>
    <property type="evidence" value="ECO:0007669"/>
    <property type="project" value="InterPro"/>
</dbReference>
<organism evidence="13 14">
    <name type="scientific">Umbelopsis vinacea</name>
    <dbReference type="NCBI Taxonomy" id="44442"/>
    <lineage>
        <taxon>Eukaryota</taxon>
        <taxon>Fungi</taxon>
        <taxon>Fungi incertae sedis</taxon>
        <taxon>Mucoromycota</taxon>
        <taxon>Mucoromycotina</taxon>
        <taxon>Umbelopsidomycetes</taxon>
        <taxon>Umbelopsidales</taxon>
        <taxon>Umbelopsidaceae</taxon>
        <taxon>Umbelopsis</taxon>
    </lineage>
</organism>
<keyword evidence="3 10" id="KW-0813">Transport</keyword>
<keyword evidence="6 10" id="KW-0653">Protein transport</keyword>
<evidence type="ECO:0000256" key="12">
    <source>
        <dbReference type="SAM" id="Phobius"/>
    </source>
</evidence>
<evidence type="ECO:0000256" key="9">
    <source>
        <dbReference type="ARBA" id="ARBA00023136"/>
    </source>
</evidence>
<evidence type="ECO:0000256" key="5">
    <source>
        <dbReference type="ARBA" id="ARBA00022824"/>
    </source>
</evidence>
<dbReference type="PANTHER" id="PTHR13509">
    <property type="entry name" value="SEC61 SUBUNIT BETA"/>
    <property type="match status" value="1"/>
</dbReference>
<keyword evidence="5 10" id="KW-0256">Endoplasmic reticulum</keyword>
<sequence length="79" mass="8386">MADSPATTPKGTVRRRVTSRSNSNAPRGAIPGGSTSGMMRIYSDDSPGLRVDPVVVLVLSLTFIASVFGLHIIGKFLRK</sequence>
<evidence type="ECO:0000313" key="13">
    <source>
        <dbReference type="EMBL" id="KAG2181548.1"/>
    </source>
</evidence>
<dbReference type="InterPro" id="IPR030671">
    <property type="entry name" value="Sec61-beta/Sbh"/>
</dbReference>
<dbReference type="OrthoDB" id="5401193at2759"/>
<comment type="caution">
    <text evidence="13">The sequence shown here is derived from an EMBL/GenBank/DDBJ whole genome shotgun (WGS) entry which is preliminary data.</text>
</comment>
<dbReference type="PIRSF" id="PIRSF006398">
    <property type="entry name" value="Sec61_beta_euk"/>
    <property type="match status" value="1"/>
</dbReference>
<keyword evidence="14" id="KW-1185">Reference proteome</keyword>
<feature type="region of interest" description="Disordered" evidence="11">
    <location>
        <begin position="1"/>
        <end position="42"/>
    </location>
</feature>
<name>A0A8H7PWI6_9FUNG</name>
<evidence type="ECO:0000256" key="3">
    <source>
        <dbReference type="ARBA" id="ARBA00022448"/>
    </source>
</evidence>
<keyword evidence="7 12" id="KW-1133">Transmembrane helix</keyword>
<dbReference type="AlphaFoldDB" id="A0A8H7PWI6"/>
<evidence type="ECO:0000256" key="2">
    <source>
        <dbReference type="ARBA" id="ARBA00006103"/>
    </source>
</evidence>
<feature type="transmembrane region" description="Helical" evidence="12">
    <location>
        <begin position="54"/>
        <end position="73"/>
    </location>
</feature>
<gene>
    <name evidence="13" type="ORF">INT44_008363</name>
</gene>
<dbReference type="EMBL" id="JAEPRA010000008">
    <property type="protein sequence ID" value="KAG2181548.1"/>
    <property type="molecule type" value="Genomic_DNA"/>
</dbReference>
<evidence type="ECO:0000256" key="4">
    <source>
        <dbReference type="ARBA" id="ARBA00022692"/>
    </source>
</evidence>
<evidence type="ECO:0000256" key="11">
    <source>
        <dbReference type="SAM" id="MobiDB-lite"/>
    </source>
</evidence>
<evidence type="ECO:0000256" key="6">
    <source>
        <dbReference type="ARBA" id="ARBA00022927"/>
    </source>
</evidence>
<evidence type="ECO:0000256" key="8">
    <source>
        <dbReference type="ARBA" id="ARBA00023010"/>
    </source>
</evidence>
<proteinExistence type="inferred from homology"/>
<accession>A0A8H7PWI6</accession>
<evidence type="ECO:0000313" key="14">
    <source>
        <dbReference type="Proteomes" id="UP000612746"/>
    </source>
</evidence>
<evidence type="ECO:0000256" key="1">
    <source>
        <dbReference type="ARBA" id="ARBA00004389"/>
    </source>
</evidence>
<dbReference type="Pfam" id="PF03911">
    <property type="entry name" value="Sec61_beta"/>
    <property type="match status" value="1"/>
</dbReference>
<keyword evidence="8 10" id="KW-0811">Translocation</keyword>
<reference evidence="13" key="1">
    <citation type="submission" date="2020-12" db="EMBL/GenBank/DDBJ databases">
        <title>Metabolic potential, ecology and presence of endohyphal bacteria is reflected in genomic diversity of Mucoromycotina.</title>
        <authorList>
            <person name="Muszewska A."/>
            <person name="Okrasinska A."/>
            <person name="Steczkiewicz K."/>
            <person name="Drgas O."/>
            <person name="Orlowska M."/>
            <person name="Perlinska-Lenart U."/>
            <person name="Aleksandrzak-Piekarczyk T."/>
            <person name="Szatraj K."/>
            <person name="Zielenkiewicz U."/>
            <person name="Pilsyk S."/>
            <person name="Malc E."/>
            <person name="Mieczkowski P."/>
            <person name="Kruszewska J.S."/>
            <person name="Biernat P."/>
            <person name="Pawlowska J."/>
        </authorList>
    </citation>
    <scope>NUCLEOTIDE SEQUENCE</scope>
    <source>
        <strain evidence="13">WA0000051536</strain>
    </source>
</reference>
<evidence type="ECO:0000256" key="10">
    <source>
        <dbReference type="PIRNR" id="PIRNR006398"/>
    </source>
</evidence>
<keyword evidence="9 10" id="KW-0472">Membrane</keyword>
<dbReference type="Proteomes" id="UP000612746">
    <property type="component" value="Unassembled WGS sequence"/>
</dbReference>
<protein>
    <recommendedName>
        <fullName evidence="10">Protein transport protein Sec61 subunit beta</fullName>
    </recommendedName>
</protein>
<dbReference type="InterPro" id="IPR016482">
    <property type="entry name" value="SecG/Sec61-beta/Sbh"/>
</dbReference>
<evidence type="ECO:0000256" key="7">
    <source>
        <dbReference type="ARBA" id="ARBA00022989"/>
    </source>
</evidence>
<comment type="subcellular location">
    <subcellularLocation>
        <location evidence="1">Endoplasmic reticulum membrane</location>
        <topology evidence="1">Single-pass membrane protein</topology>
    </subcellularLocation>
</comment>
<dbReference type="GO" id="GO:0005784">
    <property type="term" value="C:Sec61 translocon complex"/>
    <property type="evidence" value="ECO:0007669"/>
    <property type="project" value="UniProtKB-UniRule"/>
</dbReference>
<feature type="compositionally biased region" description="Polar residues" evidence="11">
    <location>
        <begin position="1"/>
        <end position="10"/>
    </location>
</feature>